<evidence type="ECO:0000256" key="4">
    <source>
        <dbReference type="ARBA" id="ARBA00023204"/>
    </source>
</evidence>
<evidence type="ECO:0000256" key="5">
    <source>
        <dbReference type="PROSITE-ProRule" id="PRU00221"/>
    </source>
</evidence>
<dbReference type="Proteomes" id="UP000308953">
    <property type="component" value="Unassembled WGS sequence"/>
</dbReference>
<keyword evidence="1 5" id="KW-0853">WD repeat</keyword>
<comment type="caution">
    <text evidence="7">The sequence shown here is derived from an EMBL/GenBank/DDBJ whole genome shotgun (WGS) entry which is preliminary data.</text>
</comment>
<feature type="repeat" description="WD" evidence="5">
    <location>
        <begin position="198"/>
        <end position="240"/>
    </location>
</feature>
<evidence type="ECO:0000313" key="7">
    <source>
        <dbReference type="EMBL" id="THX44772.1"/>
    </source>
</evidence>
<dbReference type="PANTHER" id="PTHR46202:SF1">
    <property type="entry name" value="DNA EXCISION REPAIR PROTEIN ERCC-8"/>
    <property type="match status" value="1"/>
</dbReference>
<evidence type="ECO:0000256" key="1">
    <source>
        <dbReference type="ARBA" id="ARBA00022574"/>
    </source>
</evidence>
<dbReference type="GO" id="GO:0000209">
    <property type="term" value="P:protein polyubiquitination"/>
    <property type="evidence" value="ECO:0007669"/>
    <property type="project" value="TreeGrafter"/>
</dbReference>
<dbReference type="InterPro" id="IPR036322">
    <property type="entry name" value="WD40_repeat_dom_sf"/>
</dbReference>
<dbReference type="EMBL" id="QZAV01000001">
    <property type="protein sequence ID" value="THX44772.1"/>
    <property type="molecule type" value="Genomic_DNA"/>
</dbReference>
<dbReference type="PROSITE" id="PS50082">
    <property type="entry name" value="WD_REPEATS_2"/>
    <property type="match status" value="3"/>
</dbReference>
<dbReference type="GO" id="GO:0000109">
    <property type="term" value="C:nucleotide-excision repair complex"/>
    <property type="evidence" value="ECO:0007669"/>
    <property type="project" value="TreeGrafter"/>
</dbReference>
<keyword evidence="2" id="KW-0677">Repeat</keyword>
<feature type="repeat" description="WD" evidence="5">
    <location>
        <begin position="55"/>
        <end position="97"/>
    </location>
</feature>
<dbReference type="PRINTS" id="PR00320">
    <property type="entry name" value="GPROTEINBRPT"/>
</dbReference>
<dbReference type="SMART" id="SM00320">
    <property type="entry name" value="WD40"/>
    <property type="match status" value="5"/>
</dbReference>
<dbReference type="InterPro" id="IPR015943">
    <property type="entry name" value="WD40/YVTN_repeat-like_dom_sf"/>
</dbReference>
<sequence>MNSFLLNRALGSVNPAALARSQNTRLVYSIQPASHVSLSITPPDTENDEDALQNGIAHPAGVNSITVDKFEGRYLLSGGADSSIGIWDLETPTNQADETRIIQPLGYASKTSKTANFGITHVSFYPFDSLAFLSSSYDHSLKLYSSETLETSASFDLEAVVYSHTLSPIASHLLVACATQNPAVRLVDLRSGASTHSLAGHSGAVLSTAWHPKREHVLASGGSDGLVRLWDIRRSASSLGVLDMEDSRGVGIHGNTLRRERGRAHSGAVNGVTWDEAGDYIVTCGQDDKIRVWNANTGANTLTNFGPAVKSSTTSTLLPLVSPSHLTAPTKEILVYPNPRELLVYEMHTGKLINRLRTPSYASSRIQVTAGSGTRNVMNKTTSLAWRAHNIELYSGHSDGTIRCWKPKTWEDSLDEEDEDDVEEGGEEAMERKRKRDELDDIVNGLTKRQWLILNGLTRSHAYNMTTTICKNPSANAAALISSSTGAPIGTTAPCNTGVANTGFLLLGNTVGNI</sequence>
<organism evidence="7 8">
    <name type="scientific">Aureobasidium pullulans</name>
    <name type="common">Black yeast</name>
    <name type="synonym">Pullularia pullulans</name>
    <dbReference type="NCBI Taxonomy" id="5580"/>
    <lineage>
        <taxon>Eukaryota</taxon>
        <taxon>Fungi</taxon>
        <taxon>Dikarya</taxon>
        <taxon>Ascomycota</taxon>
        <taxon>Pezizomycotina</taxon>
        <taxon>Dothideomycetes</taxon>
        <taxon>Dothideomycetidae</taxon>
        <taxon>Dothideales</taxon>
        <taxon>Saccotheciaceae</taxon>
        <taxon>Aureobasidium</taxon>
    </lineage>
</organism>
<dbReference type="PANTHER" id="PTHR46202">
    <property type="entry name" value="DNA EXCISION REPAIR PROTEIN ERCC-8"/>
    <property type="match status" value="1"/>
</dbReference>
<keyword evidence="4" id="KW-0234">DNA repair</keyword>
<dbReference type="PROSITE" id="PS50294">
    <property type="entry name" value="WD_REPEATS_REGION"/>
    <property type="match status" value="3"/>
</dbReference>
<dbReference type="Gene3D" id="2.130.10.10">
    <property type="entry name" value="YVTN repeat-like/Quinoprotein amine dehydrogenase"/>
    <property type="match status" value="1"/>
</dbReference>
<dbReference type="AlphaFoldDB" id="A0A4S9BV02"/>
<dbReference type="SUPFAM" id="SSF50978">
    <property type="entry name" value="WD40 repeat-like"/>
    <property type="match status" value="1"/>
</dbReference>
<evidence type="ECO:0000313" key="8">
    <source>
        <dbReference type="Proteomes" id="UP000308953"/>
    </source>
</evidence>
<dbReference type="InterPro" id="IPR001680">
    <property type="entry name" value="WD40_rpt"/>
</dbReference>
<name>A0A4S9BV02_AURPU</name>
<evidence type="ECO:0000256" key="6">
    <source>
        <dbReference type="SAM" id="MobiDB-lite"/>
    </source>
</evidence>
<dbReference type="GO" id="GO:0006283">
    <property type="term" value="P:transcription-coupled nucleotide-excision repair"/>
    <property type="evidence" value="ECO:0007669"/>
    <property type="project" value="InterPro"/>
</dbReference>
<dbReference type="InterPro" id="IPR020472">
    <property type="entry name" value="WD40_PAC1"/>
</dbReference>
<feature type="repeat" description="WD" evidence="5">
    <location>
        <begin position="262"/>
        <end position="303"/>
    </location>
</feature>
<evidence type="ECO:0000256" key="3">
    <source>
        <dbReference type="ARBA" id="ARBA00022763"/>
    </source>
</evidence>
<keyword evidence="3" id="KW-0227">DNA damage</keyword>
<dbReference type="InterPro" id="IPR019775">
    <property type="entry name" value="WD40_repeat_CS"/>
</dbReference>
<accession>A0A4S9BV02</accession>
<gene>
    <name evidence="7" type="ORF">D6D10_00043</name>
</gene>
<protein>
    <submittedName>
        <fullName evidence="7">WD40 repeat-like protein</fullName>
    </submittedName>
</protein>
<reference evidence="7 8" key="1">
    <citation type="submission" date="2018-10" db="EMBL/GenBank/DDBJ databases">
        <title>Fifty Aureobasidium pullulans genomes reveal a recombining polyextremotolerant generalist.</title>
        <authorList>
            <person name="Gostincar C."/>
            <person name="Turk M."/>
            <person name="Zajc J."/>
            <person name="Gunde-Cimerman N."/>
        </authorList>
    </citation>
    <scope>NUCLEOTIDE SEQUENCE [LARGE SCALE GENOMIC DNA]</scope>
    <source>
        <strain evidence="7 8">EXF-9785</strain>
    </source>
</reference>
<dbReference type="Pfam" id="PF00400">
    <property type="entry name" value="WD40"/>
    <property type="match status" value="5"/>
</dbReference>
<feature type="compositionally biased region" description="Acidic residues" evidence="6">
    <location>
        <begin position="413"/>
        <end position="428"/>
    </location>
</feature>
<feature type="region of interest" description="Disordered" evidence="6">
    <location>
        <begin position="413"/>
        <end position="435"/>
    </location>
</feature>
<evidence type="ECO:0000256" key="2">
    <source>
        <dbReference type="ARBA" id="ARBA00022737"/>
    </source>
</evidence>
<dbReference type="GO" id="GO:0031464">
    <property type="term" value="C:Cul4A-RING E3 ubiquitin ligase complex"/>
    <property type="evidence" value="ECO:0007669"/>
    <property type="project" value="TreeGrafter"/>
</dbReference>
<proteinExistence type="predicted"/>
<dbReference type="InterPro" id="IPR042238">
    <property type="entry name" value="Rad28/ERCC8/Ckn1/ATCSA-1"/>
</dbReference>
<dbReference type="PROSITE" id="PS00678">
    <property type="entry name" value="WD_REPEATS_1"/>
    <property type="match status" value="3"/>
</dbReference>
<dbReference type="GO" id="GO:0043161">
    <property type="term" value="P:proteasome-mediated ubiquitin-dependent protein catabolic process"/>
    <property type="evidence" value="ECO:0007669"/>
    <property type="project" value="TreeGrafter"/>
</dbReference>